<reference evidence="2 3" key="1">
    <citation type="submission" date="2024-11" db="EMBL/GenBank/DDBJ databases">
        <title>Chromosome-level genome assembly of Eucalyptus globulus Labill. provides insights into its genome evolution.</title>
        <authorList>
            <person name="Li X."/>
        </authorList>
    </citation>
    <scope>NUCLEOTIDE SEQUENCE [LARGE SCALE GENOMIC DNA]</scope>
    <source>
        <strain evidence="2">CL2024</strain>
        <tissue evidence="2">Fresh tender leaves</tissue>
    </source>
</reference>
<feature type="compositionally biased region" description="Polar residues" evidence="1">
    <location>
        <begin position="162"/>
        <end position="187"/>
    </location>
</feature>
<protein>
    <submittedName>
        <fullName evidence="2">Uncharacterized protein</fullName>
    </submittedName>
</protein>
<feature type="compositionally biased region" description="Polar residues" evidence="1">
    <location>
        <begin position="298"/>
        <end position="308"/>
    </location>
</feature>
<proteinExistence type="predicted"/>
<evidence type="ECO:0000313" key="3">
    <source>
        <dbReference type="Proteomes" id="UP001634007"/>
    </source>
</evidence>
<feature type="region of interest" description="Disordered" evidence="1">
    <location>
        <begin position="232"/>
        <end position="318"/>
    </location>
</feature>
<dbReference type="Proteomes" id="UP001634007">
    <property type="component" value="Unassembled WGS sequence"/>
</dbReference>
<feature type="region of interest" description="Disordered" evidence="1">
    <location>
        <begin position="81"/>
        <end position="111"/>
    </location>
</feature>
<feature type="compositionally biased region" description="Basic and acidic residues" evidence="1">
    <location>
        <begin position="270"/>
        <end position="281"/>
    </location>
</feature>
<evidence type="ECO:0000256" key="1">
    <source>
        <dbReference type="SAM" id="MobiDB-lite"/>
    </source>
</evidence>
<organism evidence="2 3">
    <name type="scientific">Eucalyptus globulus</name>
    <name type="common">Tasmanian blue gum</name>
    <dbReference type="NCBI Taxonomy" id="34317"/>
    <lineage>
        <taxon>Eukaryota</taxon>
        <taxon>Viridiplantae</taxon>
        <taxon>Streptophyta</taxon>
        <taxon>Embryophyta</taxon>
        <taxon>Tracheophyta</taxon>
        <taxon>Spermatophyta</taxon>
        <taxon>Magnoliopsida</taxon>
        <taxon>eudicotyledons</taxon>
        <taxon>Gunneridae</taxon>
        <taxon>Pentapetalae</taxon>
        <taxon>rosids</taxon>
        <taxon>malvids</taxon>
        <taxon>Myrtales</taxon>
        <taxon>Myrtaceae</taxon>
        <taxon>Myrtoideae</taxon>
        <taxon>Eucalypteae</taxon>
        <taxon>Eucalyptus</taxon>
    </lineage>
</organism>
<evidence type="ECO:0000313" key="2">
    <source>
        <dbReference type="EMBL" id="KAL3736232.1"/>
    </source>
</evidence>
<feature type="region of interest" description="Disordered" evidence="1">
    <location>
        <begin position="158"/>
        <end position="191"/>
    </location>
</feature>
<accession>A0ABD3KA74</accession>
<gene>
    <name evidence="2" type="ORF">ACJRO7_025223</name>
</gene>
<feature type="compositionally biased region" description="Basic and acidic residues" evidence="1">
    <location>
        <begin position="89"/>
        <end position="105"/>
    </location>
</feature>
<dbReference type="AlphaFoldDB" id="A0ABD3KA74"/>
<name>A0ABD3KA74_EUCGL</name>
<sequence length="435" mass="48250">MNRRGVSSDHWSFLEEIEAPMWVDLTLEVGNNEQERADEWFSESHRFHQCSSRQLKSTFSHLSEENGSSDFYLHGPFSPKLPSSVSKSRGKDYRGKKWEHHKTDPSVHQSHPVKVLSATSSCSEQCSYLQSQPNSRLVNLRGPSGSKKNLITERNFARNGSRLASKTTLPGSTSNNMTRAKQKSVISFESHRQQEKKVLHVSGQAFGNSTGQSSIIRMGIRKSCVTRQASRVEINSDTGHRSGHKSSNKSSVGSSSYPFSDANRSTSSPIEDREITPDSRHPARTSQALLNKKESVISGVSSTIPNTSRRGKSHLAKPGCSEVAKPKVQHQNCSSKASLALRVNATNSFSNEKPKEMPKVSRLNISVSKEKENLRRRLLESQTNGNRGRFQKVVTQNVSQKGDRRVLVGSKLGNVRGIEGKAIKNVSQKGLLSMR</sequence>
<keyword evidence="3" id="KW-1185">Reference proteome</keyword>
<dbReference type="EMBL" id="JBJKBG010000006">
    <property type="protein sequence ID" value="KAL3736232.1"/>
    <property type="molecule type" value="Genomic_DNA"/>
</dbReference>
<comment type="caution">
    <text evidence="2">The sequence shown here is derived from an EMBL/GenBank/DDBJ whole genome shotgun (WGS) entry which is preliminary data.</text>
</comment>